<evidence type="ECO:0000256" key="5">
    <source>
        <dbReference type="ARBA" id="ARBA00022967"/>
    </source>
</evidence>
<keyword evidence="6 10" id="KW-1133">Transmembrane helix</keyword>
<comment type="similarity">
    <text evidence="2">Belongs to the complex I subunit 4L family.</text>
</comment>
<evidence type="ECO:0000256" key="8">
    <source>
        <dbReference type="ARBA" id="ARBA00023136"/>
    </source>
</evidence>
<keyword evidence="11" id="KW-0496">Mitochondrion</keyword>
<name>A0A516EZH6_9BIVA</name>
<keyword evidence="7" id="KW-0520">NAD</keyword>
<evidence type="ECO:0000256" key="9">
    <source>
        <dbReference type="ARBA" id="ARBA00031586"/>
    </source>
</evidence>
<evidence type="ECO:0000256" key="10">
    <source>
        <dbReference type="SAM" id="Phobius"/>
    </source>
</evidence>
<feature type="transmembrane region" description="Helical" evidence="10">
    <location>
        <begin position="50"/>
        <end position="74"/>
    </location>
</feature>
<evidence type="ECO:0000256" key="3">
    <source>
        <dbReference type="ARBA" id="ARBA00016612"/>
    </source>
</evidence>
<keyword evidence="5" id="KW-1278">Translocase</keyword>
<dbReference type="Pfam" id="PF00420">
    <property type="entry name" value="Oxidored_q2"/>
    <property type="match status" value="1"/>
</dbReference>
<proteinExistence type="inferred from homology"/>
<reference evidence="11" key="1">
    <citation type="journal article" date="2019" name="Mol. Phylogenet. Evol.">
        <title>A mitochondrial genome phylogeny of Mytilidae (Bivalvia: Mytilida).</title>
        <authorList>
            <person name="Lee Y."/>
            <person name="Kwak H."/>
            <person name="Shin J."/>
            <person name="Kim S.C."/>
            <person name="Kim T."/>
            <person name="Park J.K."/>
        </authorList>
    </citation>
    <scope>NUCLEOTIDE SEQUENCE</scope>
</reference>
<evidence type="ECO:0000256" key="6">
    <source>
        <dbReference type="ARBA" id="ARBA00022989"/>
    </source>
</evidence>
<organism evidence="11">
    <name type="scientific">Gregariella coralliophaga</name>
    <dbReference type="NCBI Taxonomy" id="2590089"/>
    <lineage>
        <taxon>Eukaryota</taxon>
        <taxon>Metazoa</taxon>
        <taxon>Spiralia</taxon>
        <taxon>Lophotrochozoa</taxon>
        <taxon>Mollusca</taxon>
        <taxon>Bivalvia</taxon>
        <taxon>Autobranchia</taxon>
        <taxon>Pteriomorphia</taxon>
        <taxon>Mytilida</taxon>
        <taxon>Mytiloidea</taxon>
        <taxon>Mytilidae</taxon>
        <taxon>Crenellinae</taxon>
        <taxon>Gregariella</taxon>
    </lineage>
</organism>
<evidence type="ECO:0000256" key="7">
    <source>
        <dbReference type="ARBA" id="ARBA00023027"/>
    </source>
</evidence>
<sequence>MMVLSFLLFFLGMSVLFRKNAHLMSIFIGIEMAGLGVIFLSTFSLSHNVWLIFLIVCLGICEASLCLALLVMVMRLCGNDLVKNLSLM</sequence>
<keyword evidence="4 10" id="KW-0812">Transmembrane</keyword>
<dbReference type="AlphaFoldDB" id="A0A516EZH6"/>
<gene>
    <name evidence="11" type="primary">nad4L</name>
</gene>
<comment type="subcellular location">
    <subcellularLocation>
        <location evidence="1">Membrane</location>
        <topology evidence="1">Multi-pass membrane protein</topology>
    </subcellularLocation>
</comment>
<accession>A0A516EZH6</accession>
<feature type="transmembrane region" description="Helical" evidence="10">
    <location>
        <begin position="24"/>
        <end position="43"/>
    </location>
</feature>
<dbReference type="InterPro" id="IPR039428">
    <property type="entry name" value="NUOK/Mnh_C1-like"/>
</dbReference>
<protein>
    <recommendedName>
        <fullName evidence="3">NADH-ubiquinone oxidoreductase chain 4L</fullName>
    </recommendedName>
    <alternativeName>
        <fullName evidence="9">NADH dehydrogenase subunit 4L</fullName>
    </alternativeName>
</protein>
<evidence type="ECO:0000313" key="11">
    <source>
        <dbReference type="EMBL" id="QDO71902.1"/>
    </source>
</evidence>
<dbReference type="EMBL" id="MK721545">
    <property type="protein sequence ID" value="QDO71902.1"/>
    <property type="molecule type" value="Genomic_DNA"/>
</dbReference>
<evidence type="ECO:0000256" key="1">
    <source>
        <dbReference type="ARBA" id="ARBA00004141"/>
    </source>
</evidence>
<dbReference type="Gene3D" id="1.10.287.3510">
    <property type="match status" value="1"/>
</dbReference>
<dbReference type="GO" id="GO:0016020">
    <property type="term" value="C:membrane"/>
    <property type="evidence" value="ECO:0007669"/>
    <property type="project" value="UniProtKB-SubCell"/>
</dbReference>
<geneLocation type="mitochondrion" evidence="11"/>
<evidence type="ECO:0000256" key="4">
    <source>
        <dbReference type="ARBA" id="ARBA00022692"/>
    </source>
</evidence>
<keyword evidence="8 10" id="KW-0472">Membrane</keyword>
<evidence type="ECO:0000256" key="2">
    <source>
        <dbReference type="ARBA" id="ARBA00010519"/>
    </source>
</evidence>